<keyword evidence="7" id="KW-1278">Translocase</keyword>
<comment type="subcellular location">
    <subcellularLocation>
        <location evidence="1">Cell inner membrane</location>
        <topology evidence="1">Peripheral membrane protein</topology>
    </subcellularLocation>
</comment>
<dbReference type="InterPro" id="IPR017871">
    <property type="entry name" value="ABC_transporter-like_CS"/>
</dbReference>
<dbReference type="Proteomes" id="UP000256845">
    <property type="component" value="Unassembled WGS sequence"/>
</dbReference>
<dbReference type="AlphaFoldDB" id="A0A3D9HE08"/>
<dbReference type="NCBIfam" id="TIGR00972">
    <property type="entry name" value="3a0107s01c2"/>
    <property type="match status" value="1"/>
</dbReference>
<keyword evidence="8" id="KW-0472">Membrane</keyword>
<proteinExistence type="predicted"/>
<dbReference type="GO" id="GO:0005886">
    <property type="term" value="C:plasma membrane"/>
    <property type="evidence" value="ECO:0007669"/>
    <property type="project" value="UniProtKB-SubCell"/>
</dbReference>
<evidence type="ECO:0000256" key="5">
    <source>
        <dbReference type="ARBA" id="ARBA00022741"/>
    </source>
</evidence>
<dbReference type="Gene3D" id="3.40.50.300">
    <property type="entry name" value="P-loop containing nucleotide triphosphate hydrolases"/>
    <property type="match status" value="1"/>
</dbReference>
<evidence type="ECO:0000256" key="2">
    <source>
        <dbReference type="ARBA" id="ARBA00022448"/>
    </source>
</evidence>
<evidence type="ECO:0000256" key="6">
    <source>
        <dbReference type="ARBA" id="ARBA00022840"/>
    </source>
</evidence>
<dbReference type="SUPFAM" id="SSF52540">
    <property type="entry name" value="P-loop containing nucleoside triphosphate hydrolases"/>
    <property type="match status" value="1"/>
</dbReference>
<evidence type="ECO:0000256" key="1">
    <source>
        <dbReference type="ARBA" id="ARBA00004417"/>
    </source>
</evidence>
<dbReference type="SMART" id="SM00382">
    <property type="entry name" value="AAA"/>
    <property type="match status" value="1"/>
</dbReference>
<dbReference type="PANTHER" id="PTHR43423">
    <property type="entry name" value="ABC TRANSPORTER I FAMILY MEMBER 17"/>
    <property type="match status" value="1"/>
</dbReference>
<keyword evidence="12" id="KW-1185">Reference proteome</keyword>
<dbReference type="OrthoDB" id="9802264at2"/>
<keyword evidence="6 11" id="KW-0067">ATP-binding</keyword>
<dbReference type="FunFam" id="3.40.50.300:FF:000132">
    <property type="entry name" value="Phosphate import ATP-binding protein PstB"/>
    <property type="match status" value="1"/>
</dbReference>
<name>A0A3D9HE08_9PROT</name>
<dbReference type="InterPro" id="IPR003593">
    <property type="entry name" value="AAA+_ATPase"/>
</dbReference>
<evidence type="ECO:0000256" key="3">
    <source>
        <dbReference type="ARBA" id="ARBA00022475"/>
    </source>
</evidence>
<keyword evidence="4" id="KW-0592">Phosphate transport</keyword>
<dbReference type="PROSITE" id="PS50893">
    <property type="entry name" value="ABC_TRANSPORTER_2"/>
    <property type="match status" value="1"/>
</dbReference>
<dbReference type="GO" id="GO:0005524">
    <property type="term" value="F:ATP binding"/>
    <property type="evidence" value="ECO:0007669"/>
    <property type="project" value="UniProtKB-KW"/>
</dbReference>
<dbReference type="PANTHER" id="PTHR43423:SF1">
    <property type="entry name" value="ABC TRANSPORTER I FAMILY MEMBER 17"/>
    <property type="match status" value="1"/>
</dbReference>
<comment type="caution">
    <text evidence="11">The sequence shown here is derived from an EMBL/GenBank/DDBJ whole genome shotgun (WGS) entry which is preliminary data.</text>
</comment>
<keyword evidence="2" id="KW-0813">Transport</keyword>
<protein>
    <submittedName>
        <fullName evidence="11">Phosphate ABC transporter ATP-binding protein (PhoT family)</fullName>
    </submittedName>
</protein>
<evidence type="ECO:0000313" key="11">
    <source>
        <dbReference type="EMBL" id="RED47717.1"/>
    </source>
</evidence>
<gene>
    <name evidence="11" type="ORF">DFP90_10981</name>
</gene>
<dbReference type="EMBL" id="QRDW01000009">
    <property type="protein sequence ID" value="RED47717.1"/>
    <property type="molecule type" value="Genomic_DNA"/>
</dbReference>
<comment type="function">
    <text evidence="9">Part of the ABC transporter complex PstSACB involved in phosphate import. Responsible for energy coupling to the transport system.</text>
</comment>
<dbReference type="InterPro" id="IPR005670">
    <property type="entry name" value="PstB-like"/>
</dbReference>
<dbReference type="CDD" id="cd03260">
    <property type="entry name" value="ABC_PstB_phosphate_transporter"/>
    <property type="match status" value="1"/>
</dbReference>
<keyword evidence="5" id="KW-0547">Nucleotide-binding</keyword>
<dbReference type="InterPro" id="IPR003439">
    <property type="entry name" value="ABC_transporter-like_ATP-bd"/>
</dbReference>
<evidence type="ECO:0000259" key="10">
    <source>
        <dbReference type="PROSITE" id="PS50893"/>
    </source>
</evidence>
<evidence type="ECO:0000256" key="9">
    <source>
        <dbReference type="ARBA" id="ARBA00054713"/>
    </source>
</evidence>
<dbReference type="GO" id="GO:0016887">
    <property type="term" value="F:ATP hydrolysis activity"/>
    <property type="evidence" value="ECO:0007669"/>
    <property type="project" value="InterPro"/>
</dbReference>
<dbReference type="GO" id="GO:0035435">
    <property type="term" value="P:phosphate ion transmembrane transport"/>
    <property type="evidence" value="ECO:0007669"/>
    <property type="project" value="InterPro"/>
</dbReference>
<dbReference type="GO" id="GO:0005315">
    <property type="term" value="F:phosphate transmembrane transporter activity"/>
    <property type="evidence" value="ECO:0007669"/>
    <property type="project" value="InterPro"/>
</dbReference>
<reference evidence="11 12" key="1">
    <citation type="submission" date="2018-07" db="EMBL/GenBank/DDBJ databases">
        <title>Genomic Encyclopedia of Type Strains, Phase III (KMG-III): the genomes of soil and plant-associated and newly described type strains.</title>
        <authorList>
            <person name="Whitman W."/>
        </authorList>
    </citation>
    <scope>NUCLEOTIDE SEQUENCE [LARGE SCALE GENOMIC DNA]</scope>
    <source>
        <strain evidence="11 12">CECT 8488</strain>
    </source>
</reference>
<keyword evidence="3" id="KW-1003">Cell membrane</keyword>
<organism evidence="11 12">
    <name type="scientific">Aestuariispira insulae</name>
    <dbReference type="NCBI Taxonomy" id="1461337"/>
    <lineage>
        <taxon>Bacteria</taxon>
        <taxon>Pseudomonadati</taxon>
        <taxon>Pseudomonadota</taxon>
        <taxon>Alphaproteobacteria</taxon>
        <taxon>Rhodospirillales</taxon>
        <taxon>Kiloniellaceae</taxon>
        <taxon>Aestuariispira</taxon>
    </lineage>
</organism>
<dbReference type="PROSITE" id="PS00211">
    <property type="entry name" value="ABC_TRANSPORTER_1"/>
    <property type="match status" value="1"/>
</dbReference>
<dbReference type="Pfam" id="PF00005">
    <property type="entry name" value="ABC_tran"/>
    <property type="match status" value="1"/>
</dbReference>
<feature type="domain" description="ABC transporter" evidence="10">
    <location>
        <begin position="19"/>
        <end position="261"/>
    </location>
</feature>
<accession>A0A3D9HE08</accession>
<evidence type="ECO:0000256" key="4">
    <source>
        <dbReference type="ARBA" id="ARBA00022592"/>
    </source>
</evidence>
<dbReference type="InterPro" id="IPR027417">
    <property type="entry name" value="P-loop_NTPase"/>
</dbReference>
<evidence type="ECO:0000256" key="8">
    <source>
        <dbReference type="ARBA" id="ARBA00023136"/>
    </source>
</evidence>
<evidence type="ECO:0000256" key="7">
    <source>
        <dbReference type="ARBA" id="ARBA00022967"/>
    </source>
</evidence>
<sequence>MAAVEQVVQSEPGTGRVKMRGDNVRVYYGEKQALFDVNLDIYEREVTALIGPSGCGKSTFLRCLNRMNDVVEICRVEGSITMDGQDIYAKDVDPVHLRAQVGMVFQKPNPFPKSIYDNVAYGPRIHGLVSSKSQLDDLVEESLRKASIWEEVKDRLDAPGTGLSGGQQQRLCIARAIAVKPEVILMDEPCSALDPIATAKIEDLIHELRENYTIVIVTHSMQQAARVSQKTAFFHLGNLVEVGDTEKIFTNPEDERTQGYITGRFG</sequence>
<evidence type="ECO:0000313" key="12">
    <source>
        <dbReference type="Proteomes" id="UP000256845"/>
    </source>
</evidence>